<keyword evidence="1" id="KW-0175">Coiled coil</keyword>
<dbReference type="SUPFAM" id="SSF52047">
    <property type="entry name" value="RNI-like"/>
    <property type="match status" value="2"/>
</dbReference>
<evidence type="ECO:0000313" key="3">
    <source>
        <dbReference type="Proteomes" id="UP000193648"/>
    </source>
</evidence>
<keyword evidence="3" id="KW-1185">Reference proteome</keyword>
<evidence type="ECO:0008006" key="4">
    <source>
        <dbReference type="Google" id="ProtNLM"/>
    </source>
</evidence>
<dbReference type="OrthoDB" id="333024at2759"/>
<gene>
    <name evidence="2" type="ORF">BCR41DRAFT_389214</name>
</gene>
<protein>
    <recommendedName>
        <fullName evidence="4">RNI-like protein</fullName>
    </recommendedName>
</protein>
<reference evidence="2 3" key="1">
    <citation type="submission" date="2016-07" db="EMBL/GenBank/DDBJ databases">
        <title>Pervasive Adenine N6-methylation of Active Genes in Fungi.</title>
        <authorList>
            <consortium name="DOE Joint Genome Institute"/>
            <person name="Mondo S.J."/>
            <person name="Dannebaum R.O."/>
            <person name="Kuo R.C."/>
            <person name="Labutti K."/>
            <person name="Haridas S."/>
            <person name="Kuo A."/>
            <person name="Salamov A."/>
            <person name="Ahrendt S.R."/>
            <person name="Lipzen A."/>
            <person name="Sullivan W."/>
            <person name="Andreopoulos W.B."/>
            <person name="Clum A."/>
            <person name="Lindquist E."/>
            <person name="Daum C."/>
            <person name="Ramamoorthy G.K."/>
            <person name="Gryganskyi A."/>
            <person name="Culley D."/>
            <person name="Magnuson J.K."/>
            <person name="James T.Y."/>
            <person name="O'Malley M.A."/>
            <person name="Stajich J.E."/>
            <person name="Spatafora J.W."/>
            <person name="Visel A."/>
            <person name="Grigoriev I.V."/>
        </authorList>
    </citation>
    <scope>NUCLEOTIDE SEQUENCE [LARGE SCALE GENOMIC DNA]</scope>
    <source>
        <strain evidence="2 3">NRRL 3116</strain>
    </source>
</reference>
<dbReference type="PANTHER" id="PTHR24114:SF2">
    <property type="entry name" value="F-BOX DOMAIN-CONTAINING PROTEIN-RELATED"/>
    <property type="match status" value="1"/>
</dbReference>
<evidence type="ECO:0000256" key="1">
    <source>
        <dbReference type="SAM" id="Coils"/>
    </source>
</evidence>
<dbReference type="AlphaFoldDB" id="A0A1Y2GD93"/>
<dbReference type="InterPro" id="IPR001611">
    <property type="entry name" value="Leu-rich_rpt"/>
</dbReference>
<feature type="coiled-coil region" evidence="1">
    <location>
        <begin position="93"/>
        <end position="120"/>
    </location>
</feature>
<comment type="caution">
    <text evidence="2">The sequence shown here is derived from an EMBL/GenBank/DDBJ whole genome shotgun (WGS) entry which is preliminary data.</text>
</comment>
<sequence>MTMLVDDSSRVEFYTLLSRPYPQPLWDGTTREHFHPNEDVLASNLTASSLTVRNNEDFNSHFEEIKEMLLRAENRDDKMLQLHLEAREKSDRILELQLEAREKDDKMLAMQEEMKNLQEQTLNRLVMLQQKAEAILVQTFELHEYPIPRLFIILPADRSNWDPREVLKNKFRLHFLCECGDLSVEASKDSQNQSHIARHEGYEIRNSTEFFQKYGKHMVILLQCLKVRTPLSTPLAPVPDLKDCIDYSLDYLNELSKEYAALNNINTIDDYEPLEGADLRQLHKFLQTNGEDRKLGNLYRTKTEKGHIKWVRIDHHRSPYREKEQKALEKVVGMSQYAEEFYNVLVNAKHVYELDITFDWDWSKADLEALEEALKMSSVSILRLRAQMSVARRLQATSLNDIPVRIIEFRGMKSINIVLGPDLVKLPNLPSIKLPHLHELSYEMSLRRMESSDLQVLVESLKSNTTLTYLGLKGNPIGENGAPALSEALKINTALTILDLCSSEIGDKGAPVLSEALKINTTLIWLGLESNSIGDKRALILSEALKINTTLANLILISNSIGNEGAFAFSEMLKANTTLIASTTLTSLGFWDTFLMERLSDGNVANLDLRYNPIGSEGALVLSEAVKANTILTKLELSSNLIRKEGALALFEALKINTHHLDHISVGALALSEALKANTTLTDLQLDWSSIRDEGGLALSEALKANTTLVRLGLRSNLVGKEGALALSEALKTNTTLLNLDLLSNKIGHEGALTLSALMVNTALTDLNLGYNEIGKKGALALSEGLKTNTTLSTLTLWNNRIRNEGAIALSEALKTDTALANLDLSNNPTGNEGAFALSEALKANTTLTTLNLGHNKIGSEGAIALSEALKVNTTLTTLVLRYASIGKEPSPSQRHSRPIRT</sequence>
<accession>A0A1Y2GD93</accession>
<name>A0A1Y2GD93_9FUNG</name>
<dbReference type="Gene3D" id="3.80.10.10">
    <property type="entry name" value="Ribonuclease Inhibitor"/>
    <property type="match status" value="5"/>
</dbReference>
<evidence type="ECO:0000313" key="2">
    <source>
        <dbReference type="EMBL" id="ORZ06600.1"/>
    </source>
</evidence>
<dbReference type="RefSeq" id="XP_021877643.1">
    <property type="nucleotide sequence ID" value="XM_022028100.1"/>
</dbReference>
<proteinExistence type="predicted"/>
<dbReference type="SMART" id="SM00368">
    <property type="entry name" value="LRR_RI"/>
    <property type="match status" value="13"/>
</dbReference>
<organism evidence="2 3">
    <name type="scientific">Lobosporangium transversale</name>
    <dbReference type="NCBI Taxonomy" id="64571"/>
    <lineage>
        <taxon>Eukaryota</taxon>
        <taxon>Fungi</taxon>
        <taxon>Fungi incertae sedis</taxon>
        <taxon>Mucoromycota</taxon>
        <taxon>Mortierellomycotina</taxon>
        <taxon>Mortierellomycetes</taxon>
        <taxon>Mortierellales</taxon>
        <taxon>Mortierellaceae</taxon>
        <taxon>Lobosporangium</taxon>
    </lineage>
</organism>
<dbReference type="InParanoid" id="A0A1Y2GD93"/>
<dbReference type="STRING" id="64571.A0A1Y2GD93"/>
<dbReference type="EMBL" id="MCFF01000045">
    <property type="protein sequence ID" value="ORZ06600.1"/>
    <property type="molecule type" value="Genomic_DNA"/>
</dbReference>
<dbReference type="InterPro" id="IPR052394">
    <property type="entry name" value="LRR-containing"/>
</dbReference>
<dbReference type="InterPro" id="IPR032675">
    <property type="entry name" value="LRR_dom_sf"/>
</dbReference>
<dbReference type="Proteomes" id="UP000193648">
    <property type="component" value="Unassembled WGS sequence"/>
</dbReference>
<dbReference type="Pfam" id="PF13516">
    <property type="entry name" value="LRR_6"/>
    <property type="match status" value="9"/>
</dbReference>
<dbReference type="PANTHER" id="PTHR24114">
    <property type="entry name" value="LEUCINE RICH REPEAT FAMILY PROTEIN"/>
    <property type="match status" value="1"/>
</dbReference>
<dbReference type="GeneID" id="33569943"/>